<proteinExistence type="predicted"/>
<dbReference type="OrthoDB" id="146127at2157"/>
<dbReference type="SUPFAM" id="SSF53850">
    <property type="entry name" value="Periplasmic binding protein-like II"/>
    <property type="match status" value="1"/>
</dbReference>
<dbReference type="AlphaFoldDB" id="A0A5P9P9R5"/>
<dbReference type="KEGG" id="nas:GCU68_20280"/>
<reference evidence="2 3" key="1">
    <citation type="journal article" date="2007" name="Int. J. Syst. Evol. Microbiol.">
        <title>Natronorubrum sulfidifaciens sp. nov., an extremely haloalkaliphilic archaeon isolated from Aiding salt lake in Xin-Jiang, China.</title>
        <authorList>
            <person name="Cui H.L."/>
            <person name="Tohty D."/>
            <person name="Liu H.C."/>
            <person name="Liu S.J."/>
            <person name="Oren A."/>
            <person name="Zhou P.J."/>
        </authorList>
    </citation>
    <scope>NUCLEOTIDE SEQUENCE [LARGE SCALE GENOMIC DNA]</scope>
    <source>
        <strain evidence="2 3">7-3</strain>
        <plasmid evidence="2">unnamed2</plasmid>
    </source>
</reference>
<dbReference type="PANTHER" id="PTHR35841">
    <property type="entry name" value="PHOSPHONATES-BINDING PERIPLASMIC PROTEIN"/>
    <property type="match status" value="1"/>
</dbReference>
<evidence type="ECO:0000313" key="3">
    <source>
        <dbReference type="Proteomes" id="UP000326170"/>
    </source>
</evidence>
<geneLocation type="plasmid" evidence="2 3">
    <name>unnamed2</name>
</geneLocation>
<feature type="region of interest" description="Disordered" evidence="1">
    <location>
        <begin position="1"/>
        <end position="23"/>
    </location>
</feature>
<evidence type="ECO:0000313" key="2">
    <source>
        <dbReference type="EMBL" id="QFU84875.1"/>
    </source>
</evidence>
<dbReference type="EMBL" id="CP045490">
    <property type="protein sequence ID" value="QFU84875.1"/>
    <property type="molecule type" value="Genomic_DNA"/>
</dbReference>
<name>A0A5P9P9R5_9EURY</name>
<keyword evidence="2" id="KW-0614">Plasmid</keyword>
<sequence>MTTDASEESTSNPEPNTNASRLGRRQFITGTAGAATLTGLAGCSDVLGSTGGNGETVTILLTPDNPTDVEEEYTPMKNYLEGEIDGLAVDLRVPTDYSAVRTALESEQAEIGLEDVGLISKPEIFDVMGTAVTGGTAFYFSMMLTQPDSGIEKRTDLKGKKVAFADRLSTSGSIFATYTLMEAGLDIGEAPDGDPVDFEGEWSNHDQALKDLKNGRADACCTWSGNGMESVAAEDIPQEVREEDAYVDEAGTEEPLVKPIWWSFPIPKQPFYARKSWESDMKDTIEEALHNANEQKMEPYVPDDYEGSLPFTTLEDTGLDHYEPVIERLDALDIELGN</sequence>
<dbReference type="Pfam" id="PF12974">
    <property type="entry name" value="Phosphonate-bd"/>
    <property type="match status" value="1"/>
</dbReference>
<accession>A0A5P9P9R5</accession>
<protein>
    <submittedName>
        <fullName evidence="2">PhnD/SsuA/transferrin family substrate-binding protein</fullName>
    </submittedName>
</protein>
<gene>
    <name evidence="2" type="ORF">GCU68_20280</name>
</gene>
<dbReference type="Proteomes" id="UP000326170">
    <property type="component" value="Plasmid unnamed2"/>
</dbReference>
<organism evidence="2 3">
    <name type="scientific">Natronorubrum aibiense</name>
    <dbReference type="NCBI Taxonomy" id="348826"/>
    <lineage>
        <taxon>Archaea</taxon>
        <taxon>Methanobacteriati</taxon>
        <taxon>Methanobacteriota</taxon>
        <taxon>Stenosarchaea group</taxon>
        <taxon>Halobacteria</taxon>
        <taxon>Halobacteriales</taxon>
        <taxon>Natrialbaceae</taxon>
        <taxon>Natronorubrum</taxon>
    </lineage>
</organism>
<dbReference type="PANTHER" id="PTHR35841:SF1">
    <property type="entry name" value="PHOSPHONATES-BINDING PERIPLASMIC PROTEIN"/>
    <property type="match status" value="1"/>
</dbReference>
<dbReference type="Gene3D" id="3.40.190.10">
    <property type="entry name" value="Periplasmic binding protein-like II"/>
    <property type="match status" value="2"/>
</dbReference>
<keyword evidence="3" id="KW-1185">Reference proteome</keyword>
<feature type="compositionally biased region" description="Polar residues" evidence="1">
    <location>
        <begin position="1"/>
        <end position="20"/>
    </location>
</feature>
<evidence type="ECO:0000256" key="1">
    <source>
        <dbReference type="SAM" id="MobiDB-lite"/>
    </source>
</evidence>